<name>A0A0L0DAC0_THETB</name>
<dbReference type="AlphaFoldDB" id="A0A0L0DAC0"/>
<dbReference type="Proteomes" id="UP000054408">
    <property type="component" value="Unassembled WGS sequence"/>
</dbReference>
<feature type="coiled-coil region" evidence="1">
    <location>
        <begin position="408"/>
        <end position="463"/>
    </location>
</feature>
<feature type="compositionally biased region" description="Basic and acidic residues" evidence="2">
    <location>
        <begin position="16"/>
        <end position="53"/>
    </location>
</feature>
<keyword evidence="1" id="KW-0175">Coiled coil</keyword>
<feature type="compositionally biased region" description="Polar residues" evidence="2">
    <location>
        <begin position="55"/>
        <end position="64"/>
    </location>
</feature>
<evidence type="ECO:0000313" key="3">
    <source>
        <dbReference type="EMBL" id="KNC48243.1"/>
    </source>
</evidence>
<reference evidence="3 4" key="1">
    <citation type="submission" date="2010-05" db="EMBL/GenBank/DDBJ databases">
        <title>The Genome Sequence of Thecamonas trahens ATCC 50062.</title>
        <authorList>
            <consortium name="The Broad Institute Genome Sequencing Platform"/>
            <person name="Russ C."/>
            <person name="Cuomo C."/>
            <person name="Shea T."/>
            <person name="Young S.K."/>
            <person name="Zeng Q."/>
            <person name="Koehrsen M."/>
            <person name="Haas B."/>
            <person name="Borodovsky M."/>
            <person name="Guigo R."/>
            <person name="Alvarado L."/>
            <person name="Berlin A."/>
            <person name="Bochicchio J."/>
            <person name="Borenstein D."/>
            <person name="Chapman S."/>
            <person name="Chen Z."/>
            <person name="Freedman E."/>
            <person name="Gellesch M."/>
            <person name="Goldberg J."/>
            <person name="Griggs A."/>
            <person name="Gujja S."/>
            <person name="Heilman E."/>
            <person name="Heiman D."/>
            <person name="Hepburn T."/>
            <person name="Howarth C."/>
            <person name="Jen D."/>
            <person name="Larson L."/>
            <person name="Mehta T."/>
            <person name="Park D."/>
            <person name="Pearson M."/>
            <person name="Roberts A."/>
            <person name="Saif S."/>
            <person name="Shenoy N."/>
            <person name="Sisk P."/>
            <person name="Stolte C."/>
            <person name="Sykes S."/>
            <person name="Thomson T."/>
            <person name="Walk T."/>
            <person name="White J."/>
            <person name="Yandava C."/>
            <person name="Burger G."/>
            <person name="Gray M.W."/>
            <person name="Holland P.W.H."/>
            <person name="King N."/>
            <person name="Lang F.B.F."/>
            <person name="Roger A.J."/>
            <person name="Ruiz-Trillo I."/>
            <person name="Lander E."/>
            <person name="Nusbaum C."/>
        </authorList>
    </citation>
    <scope>NUCLEOTIDE SEQUENCE [LARGE SCALE GENOMIC DNA]</scope>
    <source>
        <strain evidence="3 4">ATCC 50062</strain>
    </source>
</reference>
<protein>
    <submittedName>
        <fullName evidence="3">Uncharacterized protein</fullName>
    </submittedName>
</protein>
<accession>A0A0L0DAC0</accession>
<dbReference type="GeneID" id="25564015"/>
<evidence type="ECO:0000256" key="2">
    <source>
        <dbReference type="SAM" id="MobiDB-lite"/>
    </source>
</evidence>
<proteinExistence type="predicted"/>
<dbReference type="EMBL" id="GL349450">
    <property type="protein sequence ID" value="KNC48243.1"/>
    <property type="molecule type" value="Genomic_DNA"/>
</dbReference>
<dbReference type="RefSeq" id="XP_013758812.1">
    <property type="nucleotide sequence ID" value="XM_013903358.1"/>
</dbReference>
<keyword evidence="4" id="KW-1185">Reference proteome</keyword>
<sequence>MAATEALGPRKALWRAAREQSQADKPEADKPEADKPEADKPEADKPEADKPRATETWQDQDQTGSWVDASAWVVSSDDDEVESSQDCVWDSATTSAADAKTRAYVADIRNAMRLDMAPQTAVQSLSECFSISVIDDLELSGMRQRRRSVDMKLVDGVPELEQPVEAVDLQPSRSSNSCYARDDGRAGEAESVLGVEAQPVKLEDLESGSIDQARTAHYRARAAAQAVELENAEVKAASRVAAALAPFRELADELCAVARDELGSKTGLPQAAEFDPDTTTTEAKALAALLRSVFFAYRGESMSTVEQRRRRSPSASPIASVTSVLWSPEPDLKGKATTSVAASDELIAENRMLRAQLASVLDAVDELRSVPDPSAALEANYKVLADIRAQETELMRAVSDQSAAAAAKAEMQAEVVTAERKLATALESARTWGSLHQETAANLLDLSNKYKRLKVKHNKLRAMYTAAKARIARQGEVLMHVSHSLDEHEARDG</sequence>
<feature type="region of interest" description="Disordered" evidence="2">
    <location>
        <begin position="1"/>
        <end position="66"/>
    </location>
</feature>
<evidence type="ECO:0000313" key="4">
    <source>
        <dbReference type="Proteomes" id="UP000054408"/>
    </source>
</evidence>
<organism evidence="3 4">
    <name type="scientific">Thecamonas trahens ATCC 50062</name>
    <dbReference type="NCBI Taxonomy" id="461836"/>
    <lineage>
        <taxon>Eukaryota</taxon>
        <taxon>Apusozoa</taxon>
        <taxon>Apusomonadida</taxon>
        <taxon>Apusomonadidae</taxon>
        <taxon>Thecamonas</taxon>
    </lineage>
</organism>
<gene>
    <name evidence="3" type="ORF">AMSG_04475</name>
</gene>
<evidence type="ECO:0000256" key="1">
    <source>
        <dbReference type="SAM" id="Coils"/>
    </source>
</evidence>